<evidence type="ECO:0000256" key="4">
    <source>
        <dbReference type="ARBA" id="ARBA00022475"/>
    </source>
</evidence>
<dbReference type="InterPro" id="IPR029016">
    <property type="entry name" value="GAF-like_dom_sf"/>
</dbReference>
<dbReference type="eggNOG" id="COG2203">
    <property type="taxonomic scope" value="Bacteria"/>
</dbReference>
<dbReference type="Pfam" id="PF00072">
    <property type="entry name" value="Response_reg"/>
    <property type="match status" value="1"/>
</dbReference>
<dbReference type="AlphaFoldDB" id="A0A1Y3QU31"/>
<keyword evidence="6" id="KW-0808">Transferase</keyword>
<dbReference type="InterPro" id="IPR036097">
    <property type="entry name" value="HisK_dim/P_sf"/>
</dbReference>
<sequence length="1061" mass="120844">MKENEILREIMRDAKIGWWQADRNRRVFHISEGLRDLLGVCSCEVTYEEFGKMITPAYREYALASIGVRGGAERLYPLQGAEGEIWCYWKLLREEVADDGGMLLTGYFRVVDPPSEVVNSQEKQRINDLLFRLNSISQTLLSLLKVDDLDAVVNKILADVLTMFDGGRAYIIESDPEHRLYNCTYEVTAENVTGEQELVSGISMDEVPWWTQRIANGQPVIISSLDELPDEAFREREVLAMQDIKSLIAVPLLSRDKVWGYAGIDIVNRPRIWTGEDYQWFSSLINIISLCIELQRSEREAQSERKYLQSLYHHMPLGYAQLRVIRDRQGKPVDLLVLDTNYTADKIMGAKRETYIGRRISELGLDMEQYLETFAEVLRSNGFIERDSFYEISKRWIHSILYTTRPDEVISLFSDTTEMRNAHEALFNSEKMLRNIFDNVQVGVELYDKEGYLVDINTKDLDIFGIEAKEDVLGVNFFENPIVPGEIARNVRNGLEQSFRLDYPFDRLGGYYPSRKKGSVQIYTKVTMLYGMSGELVNFLVLNIDNTEINEAHNRLEEFESSFSLVSRFGKVGYARFDLVTRDGYAVPQWYHNLGEESDTPMTQVIGIYNHVNPEDREAVFREIRRVKANESNGFTLDLRVGLRDGKNGWTRVNVVRNPLNTDPSKIEMVCVNFDVTELKQTEKSLIEAKNKAEVSDRLKSAFLANMSHEIRTPLNAIVGFSNLLAETDEIGERREYMQVVEENNDLLLKLISDILDLSKIEAGTFEFNYGMVDVNRMCEEAVRSLRLKVQDRPVELLFGDHEEQCRIVGDKNRLMQVITNFINNAVKFTEQGSITLGYRREAGDLLFYVEDTGKGISEEHLRTVFDRFVKLNSFAQGTGLGLSISKSIVEQMGGHIGVESEEGRGSRFWFTIPAVACNAGPDDEPSVVAEAPHPVSRQDGKLPLLLVAEDTDSNFLLVSLMFRKEFDIVRAVNGEEAVRICREMNPAAILMDIKMPVMDGFEATRQIRRFDPAVPIVAVTAFAYDRDRQKALAAGANEYVAKPLSGEHIRRVLGTLLAGL</sequence>
<dbReference type="Proteomes" id="UP000195772">
    <property type="component" value="Unassembled WGS sequence"/>
</dbReference>
<evidence type="ECO:0000256" key="9">
    <source>
        <dbReference type="ARBA" id="ARBA00022840"/>
    </source>
</evidence>
<accession>A0A1Y3QU31</accession>
<evidence type="ECO:0000256" key="5">
    <source>
        <dbReference type="ARBA" id="ARBA00022553"/>
    </source>
</evidence>
<dbReference type="SUPFAM" id="SSF47384">
    <property type="entry name" value="Homodimeric domain of signal transducing histidine kinase"/>
    <property type="match status" value="1"/>
</dbReference>
<evidence type="ECO:0000256" key="7">
    <source>
        <dbReference type="ARBA" id="ARBA00022741"/>
    </source>
</evidence>
<dbReference type="FunFam" id="3.30.565.10:FF:000023">
    <property type="entry name" value="PAS domain-containing sensor histidine kinase"/>
    <property type="match status" value="1"/>
</dbReference>
<dbReference type="SMART" id="SM00388">
    <property type="entry name" value="HisKA"/>
    <property type="match status" value="1"/>
</dbReference>
<dbReference type="InterPro" id="IPR004358">
    <property type="entry name" value="Sig_transdc_His_kin-like_C"/>
</dbReference>
<evidence type="ECO:0000256" key="2">
    <source>
        <dbReference type="ARBA" id="ARBA00004236"/>
    </source>
</evidence>
<keyword evidence="4" id="KW-1003">Cell membrane</keyword>
<evidence type="ECO:0000313" key="17">
    <source>
        <dbReference type="EMBL" id="OUN01937.1"/>
    </source>
</evidence>
<feature type="modified residue" description="4-aspartylphosphate" evidence="12">
    <location>
        <position position="993"/>
    </location>
</feature>
<dbReference type="InterPro" id="IPR000700">
    <property type="entry name" value="PAS-assoc_C"/>
</dbReference>
<evidence type="ECO:0000256" key="3">
    <source>
        <dbReference type="ARBA" id="ARBA00012438"/>
    </source>
</evidence>
<dbReference type="InterPro" id="IPR001789">
    <property type="entry name" value="Sig_transdc_resp-reg_receiver"/>
</dbReference>
<comment type="caution">
    <text evidence="17">The sequence shown here is derived from an EMBL/GenBank/DDBJ whole genome shotgun (WGS) entry which is preliminary data.</text>
</comment>
<dbReference type="PRINTS" id="PR00344">
    <property type="entry name" value="BCTRLSENSOR"/>
</dbReference>
<dbReference type="Pfam" id="PF00512">
    <property type="entry name" value="HisKA"/>
    <property type="match status" value="1"/>
</dbReference>
<dbReference type="CDD" id="cd00082">
    <property type="entry name" value="HisKA"/>
    <property type="match status" value="1"/>
</dbReference>
<dbReference type="SMART" id="SM00065">
    <property type="entry name" value="GAF"/>
    <property type="match status" value="1"/>
</dbReference>
<dbReference type="CDD" id="cd17546">
    <property type="entry name" value="REC_hyHK_CKI1_RcsC-like"/>
    <property type="match status" value="1"/>
</dbReference>
<evidence type="ECO:0000256" key="6">
    <source>
        <dbReference type="ARBA" id="ARBA00022679"/>
    </source>
</evidence>
<keyword evidence="5 12" id="KW-0597">Phosphoprotein</keyword>
<gene>
    <name evidence="17" type="ORF">B5G41_13905</name>
</gene>
<keyword evidence="10" id="KW-0902">Two-component regulatory system</keyword>
<dbReference type="InterPro" id="IPR035965">
    <property type="entry name" value="PAS-like_dom_sf"/>
</dbReference>
<feature type="domain" description="Histidine kinase" evidence="13">
    <location>
        <begin position="706"/>
        <end position="917"/>
    </location>
</feature>
<evidence type="ECO:0000259" key="14">
    <source>
        <dbReference type="PROSITE" id="PS50110"/>
    </source>
</evidence>
<dbReference type="InterPro" id="IPR036890">
    <property type="entry name" value="HATPase_C_sf"/>
</dbReference>
<dbReference type="InterPro" id="IPR000014">
    <property type="entry name" value="PAS"/>
</dbReference>
<dbReference type="InterPro" id="IPR005467">
    <property type="entry name" value="His_kinase_dom"/>
</dbReference>
<evidence type="ECO:0000259" key="13">
    <source>
        <dbReference type="PROSITE" id="PS50109"/>
    </source>
</evidence>
<dbReference type="EC" id="2.7.13.3" evidence="3"/>
<dbReference type="Gene3D" id="3.30.450.20">
    <property type="entry name" value="PAS domain"/>
    <property type="match status" value="3"/>
</dbReference>
<dbReference type="NCBIfam" id="TIGR00229">
    <property type="entry name" value="sensory_box"/>
    <property type="match status" value="1"/>
</dbReference>
<dbReference type="GO" id="GO:0005886">
    <property type="term" value="C:plasma membrane"/>
    <property type="evidence" value="ECO:0007669"/>
    <property type="project" value="UniProtKB-SubCell"/>
</dbReference>
<reference evidence="18" key="1">
    <citation type="submission" date="2017-04" db="EMBL/GenBank/DDBJ databases">
        <title>Function of individual gut microbiota members based on whole genome sequencing of pure cultures obtained from chicken caecum.</title>
        <authorList>
            <person name="Medvecky M."/>
            <person name="Cejkova D."/>
            <person name="Polansky O."/>
            <person name="Karasova D."/>
            <person name="Kubasova T."/>
            <person name="Cizek A."/>
            <person name="Rychlik I."/>
        </authorList>
    </citation>
    <scope>NUCLEOTIDE SEQUENCE [LARGE SCALE GENOMIC DNA]</scope>
    <source>
        <strain evidence="18">An90</strain>
    </source>
</reference>
<keyword evidence="9" id="KW-0067">ATP-binding</keyword>
<dbReference type="Gene3D" id="3.40.50.2300">
    <property type="match status" value="1"/>
</dbReference>
<dbReference type="GO" id="GO:0005524">
    <property type="term" value="F:ATP binding"/>
    <property type="evidence" value="ECO:0007669"/>
    <property type="project" value="UniProtKB-KW"/>
</dbReference>
<dbReference type="SMART" id="SM00387">
    <property type="entry name" value="HATPase_c"/>
    <property type="match status" value="1"/>
</dbReference>
<dbReference type="SUPFAM" id="SSF55874">
    <property type="entry name" value="ATPase domain of HSP90 chaperone/DNA topoisomerase II/histidine kinase"/>
    <property type="match status" value="1"/>
</dbReference>
<evidence type="ECO:0000256" key="12">
    <source>
        <dbReference type="PROSITE-ProRule" id="PRU00169"/>
    </source>
</evidence>
<dbReference type="Pfam" id="PF02518">
    <property type="entry name" value="HATPase_c"/>
    <property type="match status" value="1"/>
</dbReference>
<dbReference type="PANTHER" id="PTHR43047">
    <property type="entry name" value="TWO-COMPONENT HISTIDINE PROTEIN KINASE"/>
    <property type="match status" value="1"/>
</dbReference>
<comment type="catalytic activity">
    <reaction evidence="1">
        <text>ATP + protein L-histidine = ADP + protein N-phospho-L-histidine.</text>
        <dbReference type="EC" id="2.7.13.3"/>
    </reaction>
</comment>
<protein>
    <recommendedName>
        <fullName evidence="3">histidine kinase</fullName>
        <ecNumber evidence="3">2.7.13.3</ecNumber>
    </recommendedName>
</protein>
<dbReference type="PROSITE" id="PS50112">
    <property type="entry name" value="PAS"/>
    <property type="match status" value="1"/>
</dbReference>
<keyword evidence="11" id="KW-0472">Membrane</keyword>
<keyword evidence="8 17" id="KW-0418">Kinase</keyword>
<dbReference type="RefSeq" id="WP_087403479.1">
    <property type="nucleotide sequence ID" value="NZ_NFHB01000011.1"/>
</dbReference>
<proteinExistence type="predicted"/>
<dbReference type="PROSITE" id="PS50113">
    <property type="entry name" value="PAC"/>
    <property type="match status" value="1"/>
</dbReference>
<feature type="domain" description="PAS" evidence="15">
    <location>
        <begin position="429"/>
        <end position="470"/>
    </location>
</feature>
<evidence type="ECO:0000256" key="1">
    <source>
        <dbReference type="ARBA" id="ARBA00000085"/>
    </source>
</evidence>
<dbReference type="OrthoDB" id="9796457at2"/>
<feature type="domain" description="PAC" evidence="16">
    <location>
        <begin position="635"/>
        <end position="688"/>
    </location>
</feature>
<evidence type="ECO:0000256" key="10">
    <source>
        <dbReference type="ARBA" id="ARBA00023012"/>
    </source>
</evidence>
<dbReference type="CDD" id="cd16922">
    <property type="entry name" value="HATPase_EvgS-ArcB-TorS-like"/>
    <property type="match status" value="1"/>
</dbReference>
<evidence type="ECO:0000256" key="8">
    <source>
        <dbReference type="ARBA" id="ARBA00022777"/>
    </source>
</evidence>
<feature type="domain" description="Response regulatory" evidence="14">
    <location>
        <begin position="945"/>
        <end position="1058"/>
    </location>
</feature>
<dbReference type="InterPro" id="IPR011006">
    <property type="entry name" value="CheY-like_superfamily"/>
</dbReference>
<dbReference type="PROSITE" id="PS50109">
    <property type="entry name" value="HIS_KIN"/>
    <property type="match status" value="1"/>
</dbReference>
<dbReference type="SUPFAM" id="SSF52172">
    <property type="entry name" value="CheY-like"/>
    <property type="match status" value="1"/>
</dbReference>
<evidence type="ECO:0000259" key="16">
    <source>
        <dbReference type="PROSITE" id="PS50113"/>
    </source>
</evidence>
<name>A0A1Y3QU31_9BACT</name>
<evidence type="ECO:0000313" key="18">
    <source>
        <dbReference type="Proteomes" id="UP000195772"/>
    </source>
</evidence>
<comment type="subcellular location">
    <subcellularLocation>
        <location evidence="2">Cell membrane</location>
    </subcellularLocation>
</comment>
<dbReference type="SUPFAM" id="SSF55781">
    <property type="entry name" value="GAF domain-like"/>
    <property type="match status" value="1"/>
</dbReference>
<dbReference type="eggNOG" id="COG0745">
    <property type="taxonomic scope" value="Bacteria"/>
</dbReference>
<evidence type="ECO:0000256" key="11">
    <source>
        <dbReference type="ARBA" id="ARBA00023136"/>
    </source>
</evidence>
<dbReference type="SMART" id="SM00448">
    <property type="entry name" value="REC"/>
    <property type="match status" value="1"/>
</dbReference>
<dbReference type="EMBL" id="NFHB01000011">
    <property type="protein sequence ID" value="OUN01937.1"/>
    <property type="molecule type" value="Genomic_DNA"/>
</dbReference>
<dbReference type="Pfam" id="PF01590">
    <property type="entry name" value="GAF"/>
    <property type="match status" value="1"/>
</dbReference>
<dbReference type="InterPro" id="IPR003594">
    <property type="entry name" value="HATPase_dom"/>
</dbReference>
<dbReference type="Gene3D" id="3.30.565.10">
    <property type="entry name" value="Histidine kinase-like ATPase, C-terminal domain"/>
    <property type="match status" value="1"/>
</dbReference>
<dbReference type="InterPro" id="IPR003661">
    <property type="entry name" value="HisK_dim/P_dom"/>
</dbReference>
<dbReference type="InterPro" id="IPR003018">
    <property type="entry name" value="GAF"/>
</dbReference>
<dbReference type="GO" id="GO:0000155">
    <property type="term" value="F:phosphorelay sensor kinase activity"/>
    <property type="evidence" value="ECO:0007669"/>
    <property type="project" value="InterPro"/>
</dbReference>
<dbReference type="SUPFAM" id="SSF55785">
    <property type="entry name" value="PYP-like sensor domain (PAS domain)"/>
    <property type="match status" value="2"/>
</dbReference>
<dbReference type="PROSITE" id="PS50110">
    <property type="entry name" value="RESPONSE_REGULATORY"/>
    <property type="match status" value="1"/>
</dbReference>
<dbReference type="Gene3D" id="1.10.287.130">
    <property type="match status" value="1"/>
</dbReference>
<organism evidence="17 18">
    <name type="scientific">Alistipes onderdonkii</name>
    <dbReference type="NCBI Taxonomy" id="328813"/>
    <lineage>
        <taxon>Bacteria</taxon>
        <taxon>Pseudomonadati</taxon>
        <taxon>Bacteroidota</taxon>
        <taxon>Bacteroidia</taxon>
        <taxon>Bacteroidales</taxon>
        <taxon>Rikenellaceae</taxon>
        <taxon>Alistipes</taxon>
    </lineage>
</organism>
<dbReference type="Gene3D" id="3.30.450.40">
    <property type="match status" value="1"/>
</dbReference>
<keyword evidence="7" id="KW-0547">Nucleotide-binding</keyword>
<dbReference type="eggNOG" id="COG2205">
    <property type="taxonomic scope" value="Bacteria"/>
</dbReference>
<evidence type="ECO:0000259" key="15">
    <source>
        <dbReference type="PROSITE" id="PS50112"/>
    </source>
</evidence>